<dbReference type="RefSeq" id="WP_143736376.1">
    <property type="nucleotide sequence ID" value="NZ_FWXS01000004.1"/>
</dbReference>
<dbReference type="InterPro" id="IPR008334">
    <property type="entry name" value="5'-Nucleotdase_C"/>
</dbReference>
<dbReference type="InterPro" id="IPR006179">
    <property type="entry name" value="5_nucleotidase/apyrase"/>
</dbReference>
<gene>
    <name evidence="2" type="ORF">SAMN06296427_104106</name>
</gene>
<organism evidence="2 3">
    <name type="scientific">Moheibacter sediminis</name>
    <dbReference type="NCBI Taxonomy" id="1434700"/>
    <lineage>
        <taxon>Bacteria</taxon>
        <taxon>Pseudomonadati</taxon>
        <taxon>Bacteroidota</taxon>
        <taxon>Flavobacteriia</taxon>
        <taxon>Flavobacteriales</taxon>
        <taxon>Weeksellaceae</taxon>
        <taxon>Moheibacter</taxon>
    </lineage>
</organism>
<proteinExistence type="predicted"/>
<dbReference type="AlphaFoldDB" id="A0A1W2AF07"/>
<dbReference type="GO" id="GO:0030288">
    <property type="term" value="C:outer membrane-bounded periplasmic space"/>
    <property type="evidence" value="ECO:0007669"/>
    <property type="project" value="TreeGrafter"/>
</dbReference>
<reference evidence="2 3" key="1">
    <citation type="submission" date="2017-04" db="EMBL/GenBank/DDBJ databases">
        <authorList>
            <person name="Afonso C.L."/>
            <person name="Miller P.J."/>
            <person name="Scott M.A."/>
            <person name="Spackman E."/>
            <person name="Goraichik I."/>
            <person name="Dimitrov K.M."/>
            <person name="Suarez D.L."/>
            <person name="Swayne D.E."/>
        </authorList>
    </citation>
    <scope>NUCLEOTIDE SEQUENCE [LARGE SCALE GENOMIC DNA]</scope>
    <source>
        <strain evidence="2 3">CGMCC 1.12708</strain>
    </source>
</reference>
<dbReference type="PANTHER" id="PTHR11575">
    <property type="entry name" value="5'-NUCLEOTIDASE-RELATED"/>
    <property type="match status" value="1"/>
</dbReference>
<evidence type="ECO:0000313" key="3">
    <source>
        <dbReference type="Proteomes" id="UP000192393"/>
    </source>
</evidence>
<dbReference type="PRINTS" id="PR01607">
    <property type="entry name" value="APYRASEFAMLY"/>
</dbReference>
<dbReference type="EMBL" id="FWXS01000004">
    <property type="protein sequence ID" value="SMC59203.1"/>
    <property type="molecule type" value="Genomic_DNA"/>
</dbReference>
<evidence type="ECO:0000259" key="1">
    <source>
        <dbReference type="Pfam" id="PF02872"/>
    </source>
</evidence>
<dbReference type="Pfam" id="PF02872">
    <property type="entry name" value="5_nucleotid_C"/>
    <property type="match status" value="1"/>
</dbReference>
<dbReference type="OrthoDB" id="4762412at2"/>
<sequence length="247" mass="28525">MRFTKYISPVLLLIFFSSCSKKFYQVNKSEPYPNTFINENLWPDSAVVQIIQPYKEKLDGEMNRVISYTPIDLPKSGFNSPLANLNCDMIWEETNLIYEQLHNEKVDMCLLNSGGIRRTFTKGDLTVRNVYELMPFENQALVVTLSGEKVLEMVKYLSNAEVGHPVSGIKFIPNDTLSIEINGEKFDKNKTYTVVTNDYLQKGGDQMDFLAKPVKIEILDAKLRDLMMQYFEKHDTIKVNLDQRILK</sequence>
<dbReference type="PROSITE" id="PS51257">
    <property type="entry name" value="PROKAR_LIPOPROTEIN"/>
    <property type="match status" value="1"/>
</dbReference>
<dbReference type="Proteomes" id="UP000192393">
    <property type="component" value="Unassembled WGS sequence"/>
</dbReference>
<dbReference type="GO" id="GO:0009166">
    <property type="term" value="P:nucleotide catabolic process"/>
    <property type="evidence" value="ECO:0007669"/>
    <property type="project" value="InterPro"/>
</dbReference>
<protein>
    <submittedName>
        <fullName evidence="2">5'-nucleotidase, C-terminal domain</fullName>
    </submittedName>
</protein>
<dbReference type="SUPFAM" id="SSF55816">
    <property type="entry name" value="5'-nucleotidase (syn. UDP-sugar hydrolase), C-terminal domain"/>
    <property type="match status" value="1"/>
</dbReference>
<name>A0A1W2AF07_9FLAO</name>
<keyword evidence="3" id="KW-1185">Reference proteome</keyword>
<dbReference type="GO" id="GO:0016787">
    <property type="term" value="F:hydrolase activity"/>
    <property type="evidence" value="ECO:0007669"/>
    <property type="project" value="InterPro"/>
</dbReference>
<dbReference type="Gene3D" id="3.90.780.10">
    <property type="entry name" value="5'-Nucleotidase, C-terminal domain"/>
    <property type="match status" value="1"/>
</dbReference>
<dbReference type="STRING" id="1434700.SAMN06296427_104106"/>
<dbReference type="PANTHER" id="PTHR11575:SF24">
    <property type="entry name" value="5'-NUCLEOTIDASE"/>
    <property type="match status" value="1"/>
</dbReference>
<feature type="domain" description="5'-Nucleotidase C-terminal" evidence="1">
    <location>
        <begin position="80"/>
        <end position="211"/>
    </location>
</feature>
<accession>A0A1W2AF07</accession>
<evidence type="ECO:0000313" key="2">
    <source>
        <dbReference type="EMBL" id="SMC59203.1"/>
    </source>
</evidence>
<dbReference type="InterPro" id="IPR036907">
    <property type="entry name" value="5'-Nucleotdase_C_sf"/>
</dbReference>